<evidence type="ECO:0000313" key="2">
    <source>
        <dbReference type="Proteomes" id="UP000598820"/>
    </source>
</evidence>
<comment type="caution">
    <text evidence="1">The sequence shown here is derived from an EMBL/GenBank/DDBJ whole genome shotgun (WGS) entry which is preliminary data.</text>
</comment>
<sequence>MTEKLNSNRHGSYSKSFEIIVTDDAERNVRQLKKKYRSFKTDFSELLDSLEVSPQQGEPLGKDGYKVRLAIKTKQKGKSGGARVITCVKIVNEQVFIVAVYDKSEYATLTDKKIEQRLKNAGL</sequence>
<proteinExistence type="predicted"/>
<dbReference type="Proteomes" id="UP000598820">
    <property type="component" value="Unassembled WGS sequence"/>
</dbReference>
<dbReference type="EMBL" id="JACWZY010000015">
    <property type="protein sequence ID" value="MBD2702487.1"/>
    <property type="molecule type" value="Genomic_DNA"/>
</dbReference>
<reference evidence="1" key="1">
    <citation type="submission" date="2020-09" db="EMBL/GenBank/DDBJ databases">
        <authorList>
            <person name="Kim M.K."/>
        </authorList>
    </citation>
    <scope>NUCLEOTIDE SEQUENCE</scope>
    <source>
        <strain evidence="1">BT702</strain>
    </source>
</reference>
<protein>
    <recommendedName>
        <fullName evidence="3">Addiction module toxin RelE</fullName>
    </recommendedName>
</protein>
<name>A0A926XXF6_9BACT</name>
<organism evidence="1 2">
    <name type="scientific">Spirosoma profusum</name>
    <dbReference type="NCBI Taxonomy" id="2771354"/>
    <lineage>
        <taxon>Bacteria</taxon>
        <taxon>Pseudomonadati</taxon>
        <taxon>Bacteroidota</taxon>
        <taxon>Cytophagia</taxon>
        <taxon>Cytophagales</taxon>
        <taxon>Cytophagaceae</taxon>
        <taxon>Spirosoma</taxon>
    </lineage>
</organism>
<keyword evidence="2" id="KW-1185">Reference proteome</keyword>
<evidence type="ECO:0000313" key="1">
    <source>
        <dbReference type="EMBL" id="MBD2702487.1"/>
    </source>
</evidence>
<accession>A0A926XXF6</accession>
<gene>
    <name evidence="1" type="ORF">IC229_17700</name>
</gene>
<evidence type="ECO:0008006" key="3">
    <source>
        <dbReference type="Google" id="ProtNLM"/>
    </source>
</evidence>
<dbReference type="AlphaFoldDB" id="A0A926XXF6"/>